<evidence type="ECO:0000259" key="5">
    <source>
        <dbReference type="Pfam" id="PF13354"/>
    </source>
</evidence>
<comment type="similarity">
    <text evidence="2">Belongs to the class-A beta-lactamase family.</text>
</comment>
<evidence type="ECO:0000256" key="1">
    <source>
        <dbReference type="ARBA" id="ARBA00001526"/>
    </source>
</evidence>
<dbReference type="Pfam" id="PF13354">
    <property type="entry name" value="Beta-lactamase2"/>
    <property type="match status" value="1"/>
</dbReference>
<dbReference type="RefSeq" id="WP_141623787.1">
    <property type="nucleotide sequence ID" value="NZ_CP041242.1"/>
</dbReference>
<protein>
    <recommendedName>
        <fullName evidence="3">beta-lactamase</fullName>
        <ecNumber evidence="3">3.5.2.6</ecNumber>
    </recommendedName>
</protein>
<dbReference type="InterPro" id="IPR000871">
    <property type="entry name" value="Beta-lactam_class-A"/>
</dbReference>
<dbReference type="PANTHER" id="PTHR35333">
    <property type="entry name" value="BETA-LACTAMASE"/>
    <property type="match status" value="1"/>
</dbReference>
<dbReference type="GO" id="GO:0030655">
    <property type="term" value="P:beta-lactam antibiotic catabolic process"/>
    <property type="evidence" value="ECO:0007669"/>
    <property type="project" value="InterPro"/>
</dbReference>
<dbReference type="OrthoDB" id="9784149at2"/>
<evidence type="ECO:0000256" key="4">
    <source>
        <dbReference type="SAM" id="SignalP"/>
    </source>
</evidence>
<reference evidence="6 7" key="1">
    <citation type="submission" date="2019-06" db="EMBL/GenBank/DDBJ databases">
        <title>Lysobacter alkalisoli sp. nov. isolated from saline-alkali soil.</title>
        <authorList>
            <person name="Sun J.-Q."/>
            <person name="Xu L."/>
        </authorList>
    </citation>
    <scope>NUCLEOTIDE SEQUENCE [LARGE SCALE GENOMIC DNA]</scope>
    <source>
        <strain evidence="6 7">SJ-36</strain>
    </source>
</reference>
<gene>
    <name evidence="6" type="ORF">FKV23_10435</name>
</gene>
<feature type="signal peptide" evidence="4">
    <location>
        <begin position="1"/>
        <end position="22"/>
    </location>
</feature>
<feature type="chain" id="PRO_5021696867" description="beta-lactamase" evidence="4">
    <location>
        <begin position="23"/>
        <end position="370"/>
    </location>
</feature>
<dbReference type="EC" id="3.5.2.6" evidence="3"/>
<comment type="catalytic activity">
    <reaction evidence="1">
        <text>a beta-lactam + H2O = a substituted beta-amino acid</text>
        <dbReference type="Rhea" id="RHEA:20401"/>
        <dbReference type="ChEBI" id="CHEBI:15377"/>
        <dbReference type="ChEBI" id="CHEBI:35627"/>
        <dbReference type="ChEBI" id="CHEBI:140347"/>
        <dbReference type="EC" id="3.5.2.6"/>
    </reaction>
</comment>
<proteinExistence type="inferred from homology"/>
<evidence type="ECO:0000256" key="2">
    <source>
        <dbReference type="ARBA" id="ARBA00009009"/>
    </source>
</evidence>
<accession>A0A514BSS8</accession>
<dbReference type="Gene3D" id="3.40.710.10">
    <property type="entry name" value="DD-peptidase/beta-lactamase superfamily"/>
    <property type="match status" value="1"/>
</dbReference>
<dbReference type="SUPFAM" id="SSF56601">
    <property type="entry name" value="beta-lactamase/transpeptidase-like"/>
    <property type="match status" value="1"/>
</dbReference>
<evidence type="ECO:0000256" key="3">
    <source>
        <dbReference type="ARBA" id="ARBA00012865"/>
    </source>
</evidence>
<keyword evidence="6" id="KW-0378">Hydrolase</keyword>
<feature type="domain" description="Beta-lactamase class A catalytic" evidence="5">
    <location>
        <begin position="53"/>
        <end position="318"/>
    </location>
</feature>
<dbReference type="EMBL" id="CP041242">
    <property type="protein sequence ID" value="QDH70452.1"/>
    <property type="molecule type" value="Genomic_DNA"/>
</dbReference>
<dbReference type="InterPro" id="IPR012338">
    <property type="entry name" value="Beta-lactam/transpept-like"/>
</dbReference>
<keyword evidence="7" id="KW-1185">Reference proteome</keyword>
<evidence type="ECO:0000313" key="7">
    <source>
        <dbReference type="Proteomes" id="UP000317199"/>
    </source>
</evidence>
<organism evidence="6 7">
    <name type="scientific">Marilutibacter alkalisoli</name>
    <dbReference type="NCBI Taxonomy" id="2591633"/>
    <lineage>
        <taxon>Bacteria</taxon>
        <taxon>Pseudomonadati</taxon>
        <taxon>Pseudomonadota</taxon>
        <taxon>Gammaproteobacteria</taxon>
        <taxon>Lysobacterales</taxon>
        <taxon>Lysobacteraceae</taxon>
        <taxon>Marilutibacter</taxon>
    </lineage>
</organism>
<keyword evidence="4" id="KW-0732">Signal</keyword>
<dbReference type="PANTHER" id="PTHR35333:SF3">
    <property type="entry name" value="BETA-LACTAMASE-TYPE TRANSPEPTIDASE FOLD CONTAINING PROTEIN"/>
    <property type="match status" value="1"/>
</dbReference>
<name>A0A514BSS8_9GAMM</name>
<dbReference type="GO" id="GO:0008800">
    <property type="term" value="F:beta-lactamase activity"/>
    <property type="evidence" value="ECO:0007669"/>
    <property type="project" value="UniProtKB-EC"/>
</dbReference>
<dbReference type="AlphaFoldDB" id="A0A514BSS8"/>
<evidence type="ECO:0000313" key="6">
    <source>
        <dbReference type="EMBL" id="QDH70452.1"/>
    </source>
</evidence>
<dbReference type="Proteomes" id="UP000317199">
    <property type="component" value="Chromosome"/>
</dbReference>
<dbReference type="KEGG" id="lyj:FKV23_10435"/>
<sequence>MIGTRCILLGILLLVSAGQAGAPPPLAMPEPPWADPLRARLEAVEARLPGEIGVYVHHVGRDESFSYRAGENWYLASGIKVPVAIAVWRRIEDGELTLDTHIRLQANDFVDGAGQTNWHRAGTPLRVDYLLQQMLVYSDNTATDVLIRSVGLDAVNAVAAELLEGDGLVITSLADVRRLAYGMFHAGAADLDSQDLLSLRRAAAGPTRMHRLAELLGVTPADFLHPDIDSAFEAYYATHVNTAPLRDFGRMLVTVANGLALGQEGTTYLLDTMTRAKTGEKRIKAGLPPEARFAHKTGTQHRRACDLGIVLMPAGDTIEQVVIVACVRGPASVAQSERALREVGAAVTASGVLARTTPVTGATIPHPESR</sequence>
<dbReference type="InterPro" id="IPR045155">
    <property type="entry name" value="Beta-lactam_cat"/>
</dbReference>
<dbReference type="GO" id="GO:0046677">
    <property type="term" value="P:response to antibiotic"/>
    <property type="evidence" value="ECO:0007669"/>
    <property type="project" value="InterPro"/>
</dbReference>